<keyword evidence="1" id="KW-0472">Membrane</keyword>
<comment type="caution">
    <text evidence="2">The sequence shown here is derived from an EMBL/GenBank/DDBJ whole genome shotgun (WGS) entry which is preliminary data.</text>
</comment>
<protein>
    <submittedName>
        <fullName evidence="2">Uncharacterized protein</fullName>
    </submittedName>
</protein>
<accession>A0ABU7DJ01</accession>
<reference evidence="2 3" key="1">
    <citation type="submission" date="2021-06" db="EMBL/GenBank/DDBJ databases">
        <authorList>
            <person name="Palmer J.M."/>
        </authorList>
    </citation>
    <scope>NUCLEOTIDE SEQUENCE [LARGE SCALE GENOMIC DNA]</scope>
    <source>
        <strain evidence="2 3">CL_MEX2019</strain>
        <tissue evidence="2">Muscle</tissue>
    </source>
</reference>
<keyword evidence="3" id="KW-1185">Reference proteome</keyword>
<dbReference type="Proteomes" id="UP001352852">
    <property type="component" value="Unassembled WGS sequence"/>
</dbReference>
<feature type="transmembrane region" description="Helical" evidence="1">
    <location>
        <begin position="20"/>
        <end position="38"/>
    </location>
</feature>
<keyword evidence="1" id="KW-0812">Transmembrane</keyword>
<proteinExistence type="predicted"/>
<sequence length="126" mass="13949">MTAVASFRSQGVVGYRKYEALVIIITLLSLLCPANSWIGKSELQNIKENIQKLQEDAAMRRVGPTCTCLSTLLLLDLRKSSSERSTVKQGIFSARCQSQSLREDVQLPRKLSLSSVGSRFSLMIPS</sequence>
<keyword evidence="1" id="KW-1133">Transmembrane helix</keyword>
<evidence type="ECO:0000313" key="2">
    <source>
        <dbReference type="EMBL" id="MED6274901.1"/>
    </source>
</evidence>
<evidence type="ECO:0000256" key="1">
    <source>
        <dbReference type="SAM" id="Phobius"/>
    </source>
</evidence>
<dbReference type="EMBL" id="JAHUTJ010026628">
    <property type="protein sequence ID" value="MED6274901.1"/>
    <property type="molecule type" value="Genomic_DNA"/>
</dbReference>
<evidence type="ECO:0000313" key="3">
    <source>
        <dbReference type="Proteomes" id="UP001352852"/>
    </source>
</evidence>
<name>A0ABU7DJ01_9TELE</name>
<gene>
    <name evidence="2" type="ORF">CHARACLAT_021080</name>
</gene>
<organism evidence="2 3">
    <name type="scientific">Characodon lateralis</name>
    <dbReference type="NCBI Taxonomy" id="208331"/>
    <lineage>
        <taxon>Eukaryota</taxon>
        <taxon>Metazoa</taxon>
        <taxon>Chordata</taxon>
        <taxon>Craniata</taxon>
        <taxon>Vertebrata</taxon>
        <taxon>Euteleostomi</taxon>
        <taxon>Actinopterygii</taxon>
        <taxon>Neopterygii</taxon>
        <taxon>Teleostei</taxon>
        <taxon>Neoteleostei</taxon>
        <taxon>Acanthomorphata</taxon>
        <taxon>Ovalentaria</taxon>
        <taxon>Atherinomorphae</taxon>
        <taxon>Cyprinodontiformes</taxon>
        <taxon>Goodeidae</taxon>
        <taxon>Characodon</taxon>
    </lineage>
</organism>